<evidence type="ECO:0000256" key="3">
    <source>
        <dbReference type="ARBA" id="ARBA00022765"/>
    </source>
</evidence>
<reference evidence="5" key="2">
    <citation type="submission" date="2025-09" db="UniProtKB">
        <authorList>
            <consortium name="Ensembl"/>
        </authorList>
    </citation>
    <scope>IDENTIFICATION</scope>
</reference>
<keyword evidence="3" id="KW-0013">ADP-ribosylation</keyword>
<dbReference type="PANTHER" id="PTHR45810:SF14">
    <property type="entry name" value="CENTROMERE PROTEIN A"/>
    <property type="match status" value="1"/>
</dbReference>
<dbReference type="Proteomes" id="UP000694407">
    <property type="component" value="Unplaced"/>
</dbReference>
<dbReference type="GO" id="GO:0046982">
    <property type="term" value="F:protein heterodimerization activity"/>
    <property type="evidence" value="ECO:0007669"/>
    <property type="project" value="InterPro"/>
</dbReference>
<evidence type="ECO:0000256" key="2">
    <source>
        <dbReference type="ARBA" id="ARBA00022481"/>
    </source>
</evidence>
<dbReference type="SMART" id="SM00428">
    <property type="entry name" value="H3"/>
    <property type="match status" value="1"/>
</dbReference>
<dbReference type="GO" id="GO:0003677">
    <property type="term" value="F:DNA binding"/>
    <property type="evidence" value="ECO:0007669"/>
    <property type="project" value="InterPro"/>
</dbReference>
<dbReference type="InterPro" id="IPR007125">
    <property type="entry name" value="H2A/H2B/H3"/>
</dbReference>
<proteinExistence type="inferred from homology"/>
<dbReference type="Gene3D" id="1.10.20.10">
    <property type="entry name" value="Histone, subunit A"/>
    <property type="match status" value="1"/>
</dbReference>
<dbReference type="InterPro" id="IPR009072">
    <property type="entry name" value="Histone-fold"/>
</dbReference>
<evidence type="ECO:0000256" key="1">
    <source>
        <dbReference type="ARBA" id="ARBA00010343"/>
    </source>
</evidence>
<feature type="domain" description="Core Histone H2A/H2B/H3" evidence="4">
    <location>
        <begin position="79"/>
        <end position="112"/>
    </location>
</feature>
<dbReference type="SUPFAM" id="SSF47113">
    <property type="entry name" value="Histone-fold"/>
    <property type="match status" value="1"/>
</dbReference>
<organism evidence="5 6">
    <name type="scientific">Marmota marmota marmota</name>
    <name type="common">Alpine marmot</name>
    <dbReference type="NCBI Taxonomy" id="9994"/>
    <lineage>
        <taxon>Eukaryota</taxon>
        <taxon>Metazoa</taxon>
        <taxon>Chordata</taxon>
        <taxon>Craniata</taxon>
        <taxon>Vertebrata</taxon>
        <taxon>Euteleostomi</taxon>
        <taxon>Mammalia</taxon>
        <taxon>Eutheria</taxon>
        <taxon>Euarchontoglires</taxon>
        <taxon>Glires</taxon>
        <taxon>Rodentia</taxon>
        <taxon>Sciuromorpha</taxon>
        <taxon>Sciuridae</taxon>
        <taxon>Xerinae</taxon>
        <taxon>Marmotini</taxon>
        <taxon>Marmota</taxon>
    </lineage>
</organism>
<evidence type="ECO:0000313" key="5">
    <source>
        <dbReference type="Ensembl" id="ENSMMMP00000012855.1"/>
    </source>
</evidence>
<comment type="similarity">
    <text evidence="1">Belongs to the histone H3 family.</text>
</comment>
<dbReference type="PANTHER" id="PTHR45810">
    <property type="entry name" value="HISTONE H3.2"/>
    <property type="match status" value="1"/>
</dbReference>
<reference evidence="5" key="1">
    <citation type="submission" date="2025-08" db="UniProtKB">
        <authorList>
            <consortium name="Ensembl"/>
        </authorList>
    </citation>
    <scope>IDENTIFICATION</scope>
</reference>
<dbReference type="GO" id="GO:0030527">
    <property type="term" value="F:structural constituent of chromatin"/>
    <property type="evidence" value="ECO:0007669"/>
    <property type="project" value="InterPro"/>
</dbReference>
<protein>
    <recommendedName>
        <fullName evidence="4">Core Histone H2A/H2B/H3 domain-containing protein</fullName>
    </recommendedName>
</protein>
<dbReference type="InterPro" id="IPR000164">
    <property type="entry name" value="Histone_H3/CENP-A"/>
</dbReference>
<keyword evidence="6" id="KW-1185">Reference proteome</keyword>
<evidence type="ECO:0000313" key="6">
    <source>
        <dbReference type="Proteomes" id="UP000694407"/>
    </source>
</evidence>
<dbReference type="GO" id="GO:0000786">
    <property type="term" value="C:nucleosome"/>
    <property type="evidence" value="ECO:0007669"/>
    <property type="project" value="InterPro"/>
</dbReference>
<accession>A0A8C5ZG88</accession>
<dbReference type="Ensembl" id="ENSMMMT00000014684.1">
    <property type="protein sequence ID" value="ENSMMMP00000012855.1"/>
    <property type="gene ID" value="ENSMMMG00000011488.1"/>
</dbReference>
<evidence type="ECO:0000259" key="4">
    <source>
        <dbReference type="Pfam" id="PF00125"/>
    </source>
</evidence>
<dbReference type="AlphaFoldDB" id="A0A8C5ZG88"/>
<keyword evidence="2" id="KW-0488">Methylation</keyword>
<dbReference type="GeneTree" id="ENSGT00960000192734"/>
<name>A0A8C5ZG88_MARMA</name>
<sequence>MCPLSRPESHRFRRLRRSRGSRKACHGLSLLKPKALKRLSLISLFRQYSHCRCDWIKEIIKLQKSTDLLIRKYPFNHLMAEAFLVFLFEDAYLLSLHARVTLIAKDVQLARRTCGIEEGLG</sequence>
<dbReference type="Pfam" id="PF00125">
    <property type="entry name" value="Histone"/>
    <property type="match status" value="1"/>
</dbReference>